<comment type="caution">
    <text evidence="1">The sequence shown here is derived from an EMBL/GenBank/DDBJ whole genome shotgun (WGS) entry which is preliminary data.</text>
</comment>
<proteinExistence type="predicted"/>
<evidence type="ECO:0000313" key="1">
    <source>
        <dbReference type="EMBL" id="GAG80384.1"/>
    </source>
</evidence>
<feature type="non-terminal residue" evidence="1">
    <location>
        <position position="129"/>
    </location>
</feature>
<accession>X1AEU8</accession>
<reference evidence="1" key="1">
    <citation type="journal article" date="2014" name="Front. Microbiol.">
        <title>High frequency of phylogenetically diverse reductive dehalogenase-homologous genes in deep subseafloor sedimentary metagenomes.</title>
        <authorList>
            <person name="Kawai M."/>
            <person name="Futagami T."/>
            <person name="Toyoda A."/>
            <person name="Takaki Y."/>
            <person name="Nishi S."/>
            <person name="Hori S."/>
            <person name="Arai W."/>
            <person name="Tsubouchi T."/>
            <person name="Morono Y."/>
            <person name="Uchiyama I."/>
            <person name="Ito T."/>
            <person name="Fujiyama A."/>
            <person name="Inagaki F."/>
            <person name="Takami H."/>
        </authorList>
    </citation>
    <scope>NUCLEOTIDE SEQUENCE</scope>
    <source>
        <strain evidence="1">Expedition CK06-06</strain>
    </source>
</reference>
<dbReference type="AlphaFoldDB" id="X1AEU8"/>
<sequence length="129" mass="13883">MMKKNYLIAVTALIGLAVVSTYALGVLTDDMTETLTTDTTLDYDVASASFVSSDTNRVSDDSFTVLFEVYQESAQAIKLTVTACDTSGDPIIIDLPATYSYYIDYDTATDDEATGQTFSGSTLTFTVTT</sequence>
<gene>
    <name evidence="1" type="ORF">S01H4_33536</name>
</gene>
<protein>
    <submittedName>
        <fullName evidence="1">Uncharacterized protein</fullName>
    </submittedName>
</protein>
<name>X1AEU8_9ZZZZ</name>
<organism evidence="1">
    <name type="scientific">marine sediment metagenome</name>
    <dbReference type="NCBI Taxonomy" id="412755"/>
    <lineage>
        <taxon>unclassified sequences</taxon>
        <taxon>metagenomes</taxon>
        <taxon>ecological metagenomes</taxon>
    </lineage>
</organism>
<dbReference type="EMBL" id="BART01017662">
    <property type="protein sequence ID" value="GAG80384.1"/>
    <property type="molecule type" value="Genomic_DNA"/>
</dbReference>